<name>A0A1Y2I207_9FUNG</name>
<evidence type="ECO:0000256" key="6">
    <source>
        <dbReference type="ARBA" id="ARBA00037941"/>
    </source>
</evidence>
<comment type="catalytic activity">
    <reaction evidence="5">
        <text>(S)-2-hydroxyglutarate + A = 2-oxoglutarate + AH2</text>
        <dbReference type="Rhea" id="RHEA:21252"/>
        <dbReference type="ChEBI" id="CHEBI:13193"/>
        <dbReference type="ChEBI" id="CHEBI:16782"/>
        <dbReference type="ChEBI" id="CHEBI:16810"/>
        <dbReference type="ChEBI" id="CHEBI:17499"/>
        <dbReference type="EC" id="1.1.99.2"/>
    </reaction>
</comment>
<reference evidence="10 11" key="1">
    <citation type="submission" date="2016-07" db="EMBL/GenBank/DDBJ databases">
        <title>Pervasive Adenine N6-methylation of Active Genes in Fungi.</title>
        <authorList>
            <consortium name="DOE Joint Genome Institute"/>
            <person name="Mondo S.J."/>
            <person name="Dannebaum R.O."/>
            <person name="Kuo R.C."/>
            <person name="Labutti K."/>
            <person name="Haridas S."/>
            <person name="Kuo A."/>
            <person name="Salamov A."/>
            <person name="Ahrendt S.R."/>
            <person name="Lipzen A."/>
            <person name="Sullivan W."/>
            <person name="Andreopoulos W.B."/>
            <person name="Clum A."/>
            <person name="Lindquist E."/>
            <person name="Daum C."/>
            <person name="Ramamoorthy G.K."/>
            <person name="Gryganskyi A."/>
            <person name="Culley D."/>
            <person name="Magnuson J.K."/>
            <person name="James T.Y."/>
            <person name="O'Malley M.A."/>
            <person name="Stajich J.E."/>
            <person name="Spatafora J.W."/>
            <person name="Visel A."/>
            <person name="Grigoriev I.V."/>
        </authorList>
    </citation>
    <scope>NUCLEOTIDE SEQUENCE [LARGE SCALE GENOMIC DNA]</scope>
    <source>
        <strain evidence="10 11">PL171</strain>
    </source>
</reference>
<dbReference type="STRING" id="765915.A0A1Y2I207"/>
<feature type="domain" description="FAD dependent oxidoreductase" evidence="9">
    <location>
        <begin position="75"/>
        <end position="475"/>
    </location>
</feature>
<dbReference type="PANTHER" id="PTHR43104:SF4">
    <property type="entry name" value="L-2-HYDROXYGLUTARATE DEHYDROGENASE, MITOCHONDRIAL"/>
    <property type="match status" value="1"/>
</dbReference>
<organism evidence="10 11">
    <name type="scientific">Catenaria anguillulae PL171</name>
    <dbReference type="NCBI Taxonomy" id="765915"/>
    <lineage>
        <taxon>Eukaryota</taxon>
        <taxon>Fungi</taxon>
        <taxon>Fungi incertae sedis</taxon>
        <taxon>Blastocladiomycota</taxon>
        <taxon>Blastocladiomycetes</taxon>
        <taxon>Blastocladiales</taxon>
        <taxon>Catenariaceae</taxon>
        <taxon>Catenaria</taxon>
    </lineage>
</organism>
<comment type="caution">
    <text evidence="10">The sequence shown here is derived from an EMBL/GenBank/DDBJ whole genome shotgun (WGS) entry which is preliminary data.</text>
</comment>
<evidence type="ECO:0000313" key="11">
    <source>
        <dbReference type="Proteomes" id="UP000193411"/>
    </source>
</evidence>
<dbReference type="PANTHER" id="PTHR43104">
    <property type="entry name" value="L-2-HYDROXYGLUTARATE DEHYDROGENASE, MITOCHONDRIAL"/>
    <property type="match status" value="1"/>
</dbReference>
<keyword evidence="2" id="KW-0285">Flavoprotein</keyword>
<dbReference type="AlphaFoldDB" id="A0A1Y2I207"/>
<dbReference type="EMBL" id="MCFL01000004">
    <property type="protein sequence ID" value="ORZ39981.1"/>
    <property type="molecule type" value="Genomic_DNA"/>
</dbReference>
<gene>
    <name evidence="10" type="ORF">BCR44DRAFT_44941</name>
</gene>
<evidence type="ECO:0000313" key="10">
    <source>
        <dbReference type="EMBL" id="ORZ39981.1"/>
    </source>
</evidence>
<dbReference type="OrthoDB" id="498204at2759"/>
<evidence type="ECO:0000256" key="2">
    <source>
        <dbReference type="ARBA" id="ARBA00022630"/>
    </source>
</evidence>
<comment type="similarity">
    <text evidence="6">Belongs to the L2HGDH family.</text>
</comment>
<dbReference type="Proteomes" id="UP000193411">
    <property type="component" value="Unassembled WGS sequence"/>
</dbReference>
<comment type="cofactor">
    <cofactor evidence="1">
        <name>FAD</name>
        <dbReference type="ChEBI" id="CHEBI:57692"/>
    </cofactor>
</comment>
<evidence type="ECO:0000259" key="9">
    <source>
        <dbReference type="Pfam" id="PF01266"/>
    </source>
</evidence>
<dbReference type="SUPFAM" id="SSF51905">
    <property type="entry name" value="FAD/NAD(P)-binding domain"/>
    <property type="match status" value="1"/>
</dbReference>
<evidence type="ECO:0000256" key="3">
    <source>
        <dbReference type="ARBA" id="ARBA00022827"/>
    </source>
</evidence>
<dbReference type="Gene3D" id="3.50.50.60">
    <property type="entry name" value="FAD/NAD(P)-binding domain"/>
    <property type="match status" value="1"/>
</dbReference>
<dbReference type="InterPro" id="IPR036188">
    <property type="entry name" value="FAD/NAD-bd_sf"/>
</dbReference>
<dbReference type="InterPro" id="IPR006076">
    <property type="entry name" value="FAD-dep_OxRdtase"/>
</dbReference>
<keyword evidence="11" id="KW-1185">Reference proteome</keyword>
<dbReference type="GO" id="GO:0047545">
    <property type="term" value="F:(S)-2-hydroxyglutarate dehydrogenase activity"/>
    <property type="evidence" value="ECO:0007669"/>
    <property type="project" value="UniProtKB-EC"/>
</dbReference>
<keyword evidence="3" id="KW-0274">FAD</keyword>
<sequence>MPLPVPAMLSLRNIHIRPLTASAAAAARLCILRSMSSGTSQLCLGLDPDPVDPTLPRLPRRLSLPPAFTPDVFTDVAIIGGGLVGLACAAHLSPNASVTLLEREPHLGTHASSRNSEVIHAGLYYPMGSLKTRMCIRGKQLLYEFARDHRVEHQACGKWIVAGEGGAERIRKLAAHAESVGVPVEWLPVDQVRRELQPNLSKHVKHVLHSPTSGIVSTHGLMDALRRVAEDDHGCSVATRSAVENVARMDDGRYVLKVVDPSDPHAEAWTLAANKVVNAAGVMADHLFRLGYLASHPALSFSPDASATANLDPFTHPLALRMYPARGFYFSLRRNATKHKVHRLIYPMPDPLGTSLGIHATVDLGGRAKFGPSLHWPKDLVGSRFDYSPPDQSQELELRRVFHQAVSEYLDGIEEEDLVYDYVGIRAKVSGPGVGAKDFVVEEAGSKWGMDGWVNLLGIESPGVTSCMAVAEEVGKMLQ</sequence>
<dbReference type="Gene3D" id="3.30.9.10">
    <property type="entry name" value="D-Amino Acid Oxidase, subunit A, domain 2"/>
    <property type="match status" value="1"/>
</dbReference>
<keyword evidence="4" id="KW-0560">Oxidoreductase</keyword>
<evidence type="ECO:0000256" key="7">
    <source>
        <dbReference type="ARBA" id="ARBA00038878"/>
    </source>
</evidence>
<accession>A0A1Y2I207</accession>
<dbReference type="Pfam" id="PF01266">
    <property type="entry name" value="DAO"/>
    <property type="match status" value="1"/>
</dbReference>
<evidence type="ECO:0000256" key="1">
    <source>
        <dbReference type="ARBA" id="ARBA00001974"/>
    </source>
</evidence>
<dbReference type="EC" id="1.1.99.2" evidence="7"/>
<evidence type="ECO:0000256" key="5">
    <source>
        <dbReference type="ARBA" id="ARBA00036066"/>
    </source>
</evidence>
<proteinExistence type="inferred from homology"/>
<evidence type="ECO:0000256" key="8">
    <source>
        <dbReference type="ARBA" id="ARBA00041137"/>
    </source>
</evidence>
<evidence type="ECO:0000256" key="4">
    <source>
        <dbReference type="ARBA" id="ARBA00023002"/>
    </source>
</evidence>
<protein>
    <recommendedName>
        <fullName evidence="8">L-2-hydroxyglutarate dehydrogenase, mitochondrial</fullName>
        <ecNumber evidence="7">1.1.99.2</ecNumber>
    </recommendedName>
</protein>